<organism evidence="2 3">
    <name type="scientific">Porphyromonas endodontalis (strain ATCC 35406 / DSM 24491 / JCM 8526 / CCUG 16442 / BCRC 14492 / NCTC 13058 / HG 370)</name>
    <name type="common">Bacteroides endodontalis</name>
    <dbReference type="NCBI Taxonomy" id="553175"/>
    <lineage>
        <taxon>Bacteria</taxon>
        <taxon>Pseudomonadati</taxon>
        <taxon>Bacteroidota</taxon>
        <taxon>Bacteroidia</taxon>
        <taxon>Bacteroidales</taxon>
        <taxon>Porphyromonadaceae</taxon>
        <taxon>Porphyromonas</taxon>
    </lineage>
</organism>
<dbReference type="InterPro" id="IPR025635">
    <property type="entry name" value="DUF4293"/>
</dbReference>
<dbReference type="GeneID" id="93366461"/>
<feature type="transmembrane region" description="Helical" evidence="1">
    <location>
        <begin position="122"/>
        <end position="140"/>
    </location>
</feature>
<dbReference type="STRING" id="553175.POREN0001_1120"/>
<sequence>MWQRIQTLWLLLAGVAMTLTLFLPLALFSTQSVMGAENFEMYSLWVKNATDGSIGKGLITWDLFVLGALITMISFATIFLFKKRKIQMRLCVFSMLLAIGYIIDFAVRAWQFKAVLDADFSIKFALGLPFIALVLLYLAFRGVRKDEILVRISSRIR</sequence>
<feature type="transmembrane region" description="Helical" evidence="1">
    <location>
        <begin position="90"/>
        <end position="110"/>
    </location>
</feature>
<keyword evidence="1" id="KW-1133">Transmembrane helix</keyword>
<dbReference type="eggNOG" id="ENOG503333M">
    <property type="taxonomic scope" value="Bacteria"/>
</dbReference>
<keyword evidence="1" id="KW-0812">Transmembrane</keyword>
<dbReference type="EMBL" id="ACNN01000012">
    <property type="protein sequence ID" value="EEN83289.1"/>
    <property type="molecule type" value="Genomic_DNA"/>
</dbReference>
<dbReference type="Proteomes" id="UP000004295">
    <property type="component" value="Unassembled WGS sequence"/>
</dbReference>
<evidence type="ECO:0000313" key="3">
    <source>
        <dbReference type="Proteomes" id="UP000004295"/>
    </source>
</evidence>
<dbReference type="Pfam" id="PF14126">
    <property type="entry name" value="DUF4293"/>
    <property type="match status" value="1"/>
</dbReference>
<reference evidence="2 3" key="1">
    <citation type="submission" date="2009-04" db="EMBL/GenBank/DDBJ databases">
        <authorList>
            <person name="Sebastian Y."/>
            <person name="Madupu R."/>
            <person name="Durkin A.S."/>
            <person name="Torralba M."/>
            <person name="Methe B."/>
            <person name="Sutton G.G."/>
            <person name="Strausberg R.L."/>
            <person name="Nelson K.E."/>
        </authorList>
    </citation>
    <scope>NUCLEOTIDE SEQUENCE [LARGE SCALE GENOMIC DNA]</scope>
    <source>
        <strain evidence="3">ATCC 35406 / BCRC 14492 / JCM 8526 / NCTC 13058 / HG 370</strain>
    </source>
</reference>
<evidence type="ECO:0008006" key="4">
    <source>
        <dbReference type="Google" id="ProtNLM"/>
    </source>
</evidence>
<feature type="transmembrane region" description="Helical" evidence="1">
    <location>
        <begin position="59"/>
        <end position="81"/>
    </location>
</feature>
<evidence type="ECO:0000313" key="2">
    <source>
        <dbReference type="EMBL" id="EEN83289.1"/>
    </source>
</evidence>
<accession>C3J9H6</accession>
<keyword evidence="3" id="KW-1185">Reference proteome</keyword>
<gene>
    <name evidence="2" type="ORF">POREN0001_1120</name>
</gene>
<keyword evidence="1" id="KW-0472">Membrane</keyword>
<dbReference type="RefSeq" id="WP_004332932.1">
    <property type="nucleotide sequence ID" value="NZ_ACNN01000012.1"/>
</dbReference>
<dbReference type="AlphaFoldDB" id="C3J9H6"/>
<evidence type="ECO:0000256" key="1">
    <source>
        <dbReference type="SAM" id="Phobius"/>
    </source>
</evidence>
<comment type="caution">
    <text evidence="2">The sequence shown here is derived from an EMBL/GenBank/DDBJ whole genome shotgun (WGS) entry which is preliminary data.</text>
</comment>
<protein>
    <recommendedName>
        <fullName evidence="4">DUF4293 family protein</fullName>
    </recommendedName>
</protein>
<proteinExistence type="predicted"/>
<name>C3J9H6_POREA</name>